<evidence type="ECO:0000256" key="1">
    <source>
        <dbReference type="ARBA" id="ARBA00004572"/>
    </source>
</evidence>
<keyword evidence="7" id="KW-1133">Transmembrane helix</keyword>
<dbReference type="GO" id="GO:0006886">
    <property type="term" value="P:intracellular protein transport"/>
    <property type="evidence" value="ECO:0007669"/>
    <property type="project" value="InterPro"/>
</dbReference>
<accession>A0A6G1L4F4</accession>
<feature type="region of interest" description="Disordered" evidence="12">
    <location>
        <begin position="1"/>
        <end position="38"/>
    </location>
</feature>
<feature type="compositionally biased region" description="Polar residues" evidence="12">
    <location>
        <begin position="126"/>
        <end position="138"/>
    </location>
</feature>
<keyword evidence="14" id="KW-1185">Reference proteome</keyword>
<comment type="subcellular location">
    <subcellularLocation>
        <location evidence="1">Mitochondrion outer membrane</location>
        <topology evidence="1">Single-pass membrane protein</topology>
    </subcellularLocation>
</comment>
<evidence type="ECO:0000256" key="9">
    <source>
        <dbReference type="ARBA" id="ARBA00023128"/>
    </source>
</evidence>
<evidence type="ECO:0000313" key="14">
    <source>
        <dbReference type="Proteomes" id="UP000799436"/>
    </source>
</evidence>
<dbReference type="PANTHER" id="PTHR12504">
    <property type="entry name" value="MITOCHONDRIAL IMPORT RECEPTOR SUBUNIT TOM22"/>
    <property type="match status" value="1"/>
</dbReference>
<dbReference type="InterPro" id="IPR005683">
    <property type="entry name" value="Tom22"/>
</dbReference>
<dbReference type="Pfam" id="PF04281">
    <property type="entry name" value="Tom22"/>
    <property type="match status" value="1"/>
</dbReference>
<evidence type="ECO:0000256" key="4">
    <source>
        <dbReference type="ARBA" id="ARBA00022692"/>
    </source>
</evidence>
<evidence type="ECO:0000256" key="2">
    <source>
        <dbReference type="ARBA" id="ARBA00009874"/>
    </source>
</evidence>
<feature type="compositionally biased region" description="Acidic residues" evidence="12">
    <location>
        <begin position="1"/>
        <end position="12"/>
    </location>
</feature>
<dbReference type="AlphaFoldDB" id="A0A6G1L4F4"/>
<keyword evidence="6" id="KW-0653">Protein transport</keyword>
<proteinExistence type="inferred from homology"/>
<keyword evidence="5" id="KW-1000">Mitochondrion outer membrane</keyword>
<keyword evidence="3" id="KW-0813">Transport</keyword>
<dbReference type="CDD" id="cd22884">
    <property type="entry name" value="TOM22"/>
    <property type="match status" value="1"/>
</dbReference>
<evidence type="ECO:0000256" key="5">
    <source>
        <dbReference type="ARBA" id="ARBA00022787"/>
    </source>
</evidence>
<evidence type="ECO:0000256" key="11">
    <source>
        <dbReference type="ARBA" id="ARBA00023170"/>
    </source>
</evidence>
<comment type="similarity">
    <text evidence="2">Belongs to the Tom22 family.</text>
</comment>
<keyword evidence="4" id="KW-0812">Transmembrane</keyword>
<gene>
    <name evidence="13" type="ORF">EJ03DRAFT_275619</name>
</gene>
<keyword evidence="10" id="KW-0472">Membrane</keyword>
<evidence type="ECO:0000256" key="12">
    <source>
        <dbReference type="SAM" id="MobiDB-lite"/>
    </source>
</evidence>
<reference evidence="13" key="1">
    <citation type="journal article" date="2020" name="Stud. Mycol.">
        <title>101 Dothideomycetes genomes: a test case for predicting lifestyles and emergence of pathogens.</title>
        <authorList>
            <person name="Haridas S."/>
            <person name="Albert R."/>
            <person name="Binder M."/>
            <person name="Bloem J."/>
            <person name="Labutti K."/>
            <person name="Salamov A."/>
            <person name="Andreopoulos B."/>
            <person name="Baker S."/>
            <person name="Barry K."/>
            <person name="Bills G."/>
            <person name="Bluhm B."/>
            <person name="Cannon C."/>
            <person name="Castanera R."/>
            <person name="Culley D."/>
            <person name="Daum C."/>
            <person name="Ezra D."/>
            <person name="Gonzalez J."/>
            <person name="Henrissat B."/>
            <person name="Kuo A."/>
            <person name="Liang C."/>
            <person name="Lipzen A."/>
            <person name="Lutzoni F."/>
            <person name="Magnuson J."/>
            <person name="Mondo S."/>
            <person name="Nolan M."/>
            <person name="Ohm R."/>
            <person name="Pangilinan J."/>
            <person name="Park H.-J."/>
            <person name="Ramirez L."/>
            <person name="Alfaro M."/>
            <person name="Sun H."/>
            <person name="Tritt A."/>
            <person name="Yoshinaga Y."/>
            <person name="Zwiers L.-H."/>
            <person name="Turgeon B."/>
            <person name="Goodwin S."/>
            <person name="Spatafora J."/>
            <person name="Crous P."/>
            <person name="Grigoriev I."/>
        </authorList>
    </citation>
    <scope>NUCLEOTIDE SEQUENCE</scope>
    <source>
        <strain evidence="13">CBS 116005</strain>
    </source>
</reference>
<name>A0A6G1L4F4_9PEZI</name>
<keyword evidence="8" id="KW-0811">Translocation</keyword>
<dbReference type="EMBL" id="ML995852">
    <property type="protein sequence ID" value="KAF2767715.1"/>
    <property type="molecule type" value="Genomic_DNA"/>
</dbReference>
<evidence type="ECO:0000256" key="6">
    <source>
        <dbReference type="ARBA" id="ARBA00022927"/>
    </source>
</evidence>
<dbReference type="OrthoDB" id="10016939at2759"/>
<feature type="region of interest" description="Disordered" evidence="12">
    <location>
        <begin position="119"/>
        <end position="138"/>
    </location>
</feature>
<feature type="compositionally biased region" description="Acidic residues" evidence="12">
    <location>
        <begin position="22"/>
        <end position="38"/>
    </location>
</feature>
<evidence type="ECO:0000313" key="13">
    <source>
        <dbReference type="EMBL" id="KAF2767715.1"/>
    </source>
</evidence>
<evidence type="ECO:0000256" key="8">
    <source>
        <dbReference type="ARBA" id="ARBA00023010"/>
    </source>
</evidence>
<protein>
    <submittedName>
        <fullName evidence="13">Mitochondrial import translocase, subunit Tom22</fullName>
    </submittedName>
</protein>
<dbReference type="GO" id="GO:0005741">
    <property type="term" value="C:mitochondrial outer membrane"/>
    <property type="evidence" value="ECO:0007669"/>
    <property type="project" value="UniProtKB-SubCell"/>
</dbReference>
<dbReference type="PANTHER" id="PTHR12504:SF0">
    <property type="entry name" value="MITOCHONDRIAL IMPORT RECEPTOR SUBUNIT TOM22 HOMOLOG"/>
    <property type="match status" value="1"/>
</dbReference>
<keyword evidence="11" id="KW-0675">Receptor</keyword>
<evidence type="ECO:0000256" key="10">
    <source>
        <dbReference type="ARBA" id="ARBA00023136"/>
    </source>
</evidence>
<evidence type="ECO:0000256" key="7">
    <source>
        <dbReference type="ARBA" id="ARBA00022989"/>
    </source>
</evidence>
<sequence length="154" mass="16997">MVQLEEVQDEELNAQQPGPKIEDEDDWDTDDESDVSEVDDDDILDYETLLDRLAALQDIIPPTYRKKIQNAASTGYSWASSAVALSGKTLWVLSTSALLLGVPWALAFSEEQQVQEMEREMRMQQGAQQVSPPVSITSGSVTSRLYAANGSRSS</sequence>
<organism evidence="13 14">
    <name type="scientific">Teratosphaeria nubilosa</name>
    <dbReference type="NCBI Taxonomy" id="161662"/>
    <lineage>
        <taxon>Eukaryota</taxon>
        <taxon>Fungi</taxon>
        <taxon>Dikarya</taxon>
        <taxon>Ascomycota</taxon>
        <taxon>Pezizomycotina</taxon>
        <taxon>Dothideomycetes</taxon>
        <taxon>Dothideomycetidae</taxon>
        <taxon>Mycosphaerellales</taxon>
        <taxon>Teratosphaeriaceae</taxon>
        <taxon>Teratosphaeria</taxon>
    </lineage>
</organism>
<keyword evidence="9" id="KW-0496">Mitochondrion</keyword>
<evidence type="ECO:0000256" key="3">
    <source>
        <dbReference type="ARBA" id="ARBA00022448"/>
    </source>
</evidence>
<dbReference type="Proteomes" id="UP000799436">
    <property type="component" value="Unassembled WGS sequence"/>
</dbReference>